<comment type="caution">
    <text evidence="8">The sequence shown here is derived from an EMBL/GenBank/DDBJ whole genome shotgun (WGS) entry which is preliminary data.</text>
</comment>
<dbReference type="Proteomes" id="UP000238479">
    <property type="component" value="Chromosome 7"/>
</dbReference>
<dbReference type="Gene3D" id="1.10.220.10">
    <property type="entry name" value="Annexin"/>
    <property type="match status" value="4"/>
</dbReference>
<evidence type="ECO:0000256" key="4">
    <source>
        <dbReference type="ARBA" id="ARBA00022837"/>
    </source>
</evidence>
<evidence type="ECO:0000256" key="2">
    <source>
        <dbReference type="ARBA" id="ARBA00022723"/>
    </source>
</evidence>
<dbReference type="GO" id="GO:0009651">
    <property type="term" value="P:response to salt stress"/>
    <property type="evidence" value="ECO:0007669"/>
    <property type="project" value="TreeGrafter"/>
</dbReference>
<dbReference type="SUPFAM" id="SSF47874">
    <property type="entry name" value="Annexin"/>
    <property type="match status" value="1"/>
</dbReference>
<keyword evidence="2" id="KW-0479">Metal-binding</keyword>
<dbReference type="InterPro" id="IPR001464">
    <property type="entry name" value="Annexin"/>
</dbReference>
<dbReference type="PROSITE" id="PS00223">
    <property type="entry name" value="ANNEXIN_1"/>
    <property type="match status" value="1"/>
</dbReference>
<dbReference type="OMA" id="DYNSRFM"/>
<dbReference type="FunFam" id="1.10.220.10:FF:000008">
    <property type="entry name" value="Annexin"/>
    <property type="match status" value="1"/>
</dbReference>
<dbReference type="STRING" id="74649.A0A2P6PIM3"/>
<dbReference type="GO" id="GO:0009409">
    <property type="term" value="P:response to cold"/>
    <property type="evidence" value="ECO:0007669"/>
    <property type="project" value="TreeGrafter"/>
</dbReference>
<evidence type="ECO:0000256" key="5">
    <source>
        <dbReference type="ARBA" id="ARBA00023216"/>
    </source>
</evidence>
<name>A0A2P6PIM3_ROSCH</name>
<evidence type="ECO:0000256" key="3">
    <source>
        <dbReference type="ARBA" id="ARBA00022737"/>
    </source>
</evidence>
<dbReference type="PANTHER" id="PTHR10502:SF102">
    <property type="entry name" value="ANNEXIN B11"/>
    <property type="match status" value="1"/>
</dbReference>
<dbReference type="InterPro" id="IPR018502">
    <property type="entry name" value="Annexin_repeat"/>
</dbReference>
<comment type="similarity">
    <text evidence="1 7">Belongs to the annexin family.</text>
</comment>
<dbReference type="GO" id="GO:0005509">
    <property type="term" value="F:calcium ion binding"/>
    <property type="evidence" value="ECO:0007669"/>
    <property type="project" value="InterPro"/>
</dbReference>
<evidence type="ECO:0000256" key="7">
    <source>
        <dbReference type="RuleBase" id="RU003540"/>
    </source>
</evidence>
<dbReference type="GO" id="GO:0005737">
    <property type="term" value="C:cytoplasm"/>
    <property type="evidence" value="ECO:0007669"/>
    <property type="project" value="TreeGrafter"/>
</dbReference>
<dbReference type="GO" id="GO:0009414">
    <property type="term" value="P:response to water deprivation"/>
    <property type="evidence" value="ECO:0007669"/>
    <property type="project" value="TreeGrafter"/>
</dbReference>
<keyword evidence="9" id="KW-1185">Reference proteome</keyword>
<dbReference type="InterPro" id="IPR018252">
    <property type="entry name" value="Annexin_repeat_CS"/>
</dbReference>
<gene>
    <name evidence="8" type="ORF">RchiOBHm_Chr7g0242801</name>
</gene>
<dbReference type="GO" id="GO:0005886">
    <property type="term" value="C:plasma membrane"/>
    <property type="evidence" value="ECO:0007669"/>
    <property type="project" value="TreeGrafter"/>
</dbReference>
<evidence type="ECO:0000256" key="1">
    <source>
        <dbReference type="ARBA" id="ARBA00007831"/>
    </source>
</evidence>
<keyword evidence="5 7" id="KW-0041">Annexin</keyword>
<dbReference type="Gramene" id="PRQ21760">
    <property type="protein sequence ID" value="PRQ21760"/>
    <property type="gene ID" value="RchiOBHm_Chr7g0242801"/>
</dbReference>
<organism evidence="8 9">
    <name type="scientific">Rosa chinensis</name>
    <name type="common">China rose</name>
    <dbReference type="NCBI Taxonomy" id="74649"/>
    <lineage>
        <taxon>Eukaryota</taxon>
        <taxon>Viridiplantae</taxon>
        <taxon>Streptophyta</taxon>
        <taxon>Embryophyta</taxon>
        <taxon>Tracheophyta</taxon>
        <taxon>Spermatophyta</taxon>
        <taxon>Magnoliopsida</taxon>
        <taxon>eudicotyledons</taxon>
        <taxon>Gunneridae</taxon>
        <taxon>Pentapetalae</taxon>
        <taxon>rosids</taxon>
        <taxon>fabids</taxon>
        <taxon>Rosales</taxon>
        <taxon>Rosaceae</taxon>
        <taxon>Rosoideae</taxon>
        <taxon>Rosoideae incertae sedis</taxon>
        <taxon>Rosa</taxon>
    </lineage>
</organism>
<dbReference type="GO" id="GO:0005544">
    <property type="term" value="F:calcium-dependent phospholipid binding"/>
    <property type="evidence" value="ECO:0007669"/>
    <property type="project" value="UniProtKB-KW"/>
</dbReference>
<dbReference type="EMBL" id="PDCK01000045">
    <property type="protein sequence ID" value="PRQ21760.1"/>
    <property type="molecule type" value="Genomic_DNA"/>
</dbReference>
<dbReference type="PROSITE" id="PS51897">
    <property type="entry name" value="ANNEXIN_2"/>
    <property type="match status" value="4"/>
</dbReference>
<evidence type="ECO:0000313" key="9">
    <source>
        <dbReference type="Proteomes" id="UP000238479"/>
    </source>
</evidence>
<reference evidence="8 9" key="1">
    <citation type="journal article" date="2018" name="Nat. Genet.">
        <title>The Rosa genome provides new insights in the design of modern roses.</title>
        <authorList>
            <person name="Bendahmane M."/>
        </authorList>
    </citation>
    <scope>NUCLEOTIDE SEQUENCE [LARGE SCALE GENOMIC DNA]</scope>
    <source>
        <strain evidence="9">cv. Old Blush</strain>
    </source>
</reference>
<dbReference type="FunFam" id="1.10.220.10:FF:000001">
    <property type="entry name" value="Annexin"/>
    <property type="match status" value="1"/>
</dbReference>
<keyword evidence="4 7" id="KW-0106">Calcium</keyword>
<dbReference type="PRINTS" id="PR00196">
    <property type="entry name" value="ANNEXIN"/>
</dbReference>
<keyword evidence="3 7" id="KW-0677">Repeat</keyword>
<sequence>MSSLIVPPVLTTPRDDAILLHKAFKGFGCDKPAVINILAHRDSTQRAYINHEYRTMYSEDLNHRLSSELSGNIKKALLLWTHDPPTRDATIVREALTGPNIIDLRAATEVICSRTSTQIMQFKQVYFALFGSYLEHDIEVQASGDHKNLLLSYVATPRYEGLDFDRFMVDKDAKAFFKAGERKLGTDEKKFIEIFSGRSSAHLNAVSAAYQNMYGSSLKKAVKKETSGLFEHGLVTILQCAEHPGRYFAKVLHKAMKGLGTDDSTLLRVIVSRAEIDLQYVKAEYQKKYGKSLGDAVRSETSGNYRDFLLALIGPSH</sequence>
<accession>A0A2P6PIM3</accession>
<dbReference type="SMART" id="SM00335">
    <property type="entry name" value="ANX"/>
    <property type="match status" value="4"/>
</dbReference>
<dbReference type="FunFam" id="1.10.220.10:FF:000002">
    <property type="entry name" value="Annexin"/>
    <property type="match status" value="1"/>
</dbReference>
<dbReference type="InterPro" id="IPR037104">
    <property type="entry name" value="Annexin_sf"/>
</dbReference>
<proteinExistence type="inferred from homology"/>
<evidence type="ECO:0000256" key="6">
    <source>
        <dbReference type="ARBA" id="ARBA00023302"/>
    </source>
</evidence>
<dbReference type="GO" id="GO:0009408">
    <property type="term" value="P:response to heat"/>
    <property type="evidence" value="ECO:0007669"/>
    <property type="project" value="TreeGrafter"/>
</dbReference>
<dbReference type="PANTHER" id="PTHR10502">
    <property type="entry name" value="ANNEXIN"/>
    <property type="match status" value="1"/>
</dbReference>
<protein>
    <recommendedName>
        <fullName evidence="7">Annexin</fullName>
    </recommendedName>
</protein>
<comment type="domain">
    <text evidence="7">A pair of annexin repeats may form one binding site for calcium and phospholipid.</text>
</comment>
<dbReference type="GO" id="GO:0001786">
    <property type="term" value="F:phosphatidylserine binding"/>
    <property type="evidence" value="ECO:0007669"/>
    <property type="project" value="TreeGrafter"/>
</dbReference>
<keyword evidence="6 7" id="KW-0111">Calcium/phospholipid-binding</keyword>
<dbReference type="Pfam" id="PF00191">
    <property type="entry name" value="Annexin"/>
    <property type="match status" value="4"/>
</dbReference>
<dbReference type="AlphaFoldDB" id="A0A2P6PIM3"/>
<evidence type="ECO:0000313" key="8">
    <source>
        <dbReference type="EMBL" id="PRQ21760.1"/>
    </source>
</evidence>